<evidence type="ECO:0000313" key="2">
    <source>
        <dbReference type="EMBL" id="HIU26255.1"/>
    </source>
</evidence>
<feature type="transmembrane region" description="Helical" evidence="1">
    <location>
        <begin position="20"/>
        <end position="52"/>
    </location>
</feature>
<proteinExistence type="predicted"/>
<accession>A0A9D1L6R6</accession>
<reference evidence="2" key="1">
    <citation type="submission" date="2020-10" db="EMBL/GenBank/DDBJ databases">
        <authorList>
            <person name="Gilroy R."/>
        </authorList>
    </citation>
    <scope>NUCLEOTIDE SEQUENCE</scope>
    <source>
        <strain evidence="2">ChiHcec3-6078</strain>
    </source>
</reference>
<evidence type="ECO:0008006" key="4">
    <source>
        <dbReference type="Google" id="ProtNLM"/>
    </source>
</evidence>
<comment type="caution">
    <text evidence="2">The sequence shown here is derived from an EMBL/GenBank/DDBJ whole genome shotgun (WGS) entry which is preliminary data.</text>
</comment>
<gene>
    <name evidence="2" type="ORF">IAC50_07175</name>
</gene>
<protein>
    <recommendedName>
        <fullName evidence="4">Zn-finger containing protein</fullName>
    </recommendedName>
</protein>
<name>A0A9D1L6R6_9FIRM</name>
<organism evidence="2 3">
    <name type="scientific">Candidatus Allocopromorpha excrementigallinarum</name>
    <dbReference type="NCBI Taxonomy" id="2840742"/>
    <lineage>
        <taxon>Bacteria</taxon>
        <taxon>Bacillati</taxon>
        <taxon>Bacillota</taxon>
        <taxon>Clostridia</taxon>
        <taxon>Eubacteriales</taxon>
        <taxon>Eubacteriaceae</taxon>
        <taxon>Eubacteriaceae incertae sedis</taxon>
        <taxon>Candidatus Allocopromorpha</taxon>
    </lineage>
</organism>
<dbReference type="EMBL" id="DVMP01000134">
    <property type="protein sequence ID" value="HIU26255.1"/>
    <property type="molecule type" value="Genomic_DNA"/>
</dbReference>
<keyword evidence="1" id="KW-1133">Transmembrane helix</keyword>
<evidence type="ECO:0000313" key="3">
    <source>
        <dbReference type="Proteomes" id="UP000824090"/>
    </source>
</evidence>
<dbReference type="AlphaFoldDB" id="A0A9D1L6R6"/>
<keyword evidence="1" id="KW-0472">Membrane</keyword>
<reference evidence="2" key="2">
    <citation type="journal article" date="2021" name="PeerJ">
        <title>Extensive microbial diversity within the chicken gut microbiome revealed by metagenomics and culture.</title>
        <authorList>
            <person name="Gilroy R."/>
            <person name="Ravi A."/>
            <person name="Getino M."/>
            <person name="Pursley I."/>
            <person name="Horton D.L."/>
            <person name="Alikhan N.F."/>
            <person name="Baker D."/>
            <person name="Gharbi K."/>
            <person name="Hall N."/>
            <person name="Watson M."/>
            <person name="Adriaenssens E.M."/>
            <person name="Foster-Nyarko E."/>
            <person name="Jarju S."/>
            <person name="Secka A."/>
            <person name="Antonio M."/>
            <person name="Oren A."/>
            <person name="Chaudhuri R.R."/>
            <person name="La Ragione R."/>
            <person name="Hildebrand F."/>
            <person name="Pallen M.J."/>
        </authorList>
    </citation>
    <scope>NUCLEOTIDE SEQUENCE</scope>
    <source>
        <strain evidence="2">ChiHcec3-6078</strain>
    </source>
</reference>
<dbReference type="Proteomes" id="UP000824090">
    <property type="component" value="Unassembled WGS sequence"/>
</dbReference>
<keyword evidence="1" id="KW-0812">Transmembrane</keyword>
<evidence type="ECO:0000256" key="1">
    <source>
        <dbReference type="SAM" id="Phobius"/>
    </source>
</evidence>
<sequence length="129" mass="15199">MWLANFMRGRYGMDQFNRFLMIVALIVIVADMFLRMRILDLLTVALLIYIYCRMFSRNHNARYRENQKFLSMASRFRGGSFQRGVRVEKDRTHKIMRCPGCGEKLRVPRGVGKIEITCPHCGTKFTKKV</sequence>